<keyword evidence="2" id="KW-0812">Transmembrane</keyword>
<comment type="caution">
    <text evidence="3">The sequence shown here is derived from an EMBL/GenBank/DDBJ whole genome shotgun (WGS) entry which is preliminary data.</text>
</comment>
<accession>A0A0A6UER4</accession>
<gene>
    <name evidence="3" type="ORF">MB27_34220</name>
</gene>
<evidence type="ECO:0000313" key="4">
    <source>
        <dbReference type="Proteomes" id="UP000054537"/>
    </source>
</evidence>
<dbReference type="AlphaFoldDB" id="A0A0A6UER4"/>
<name>A0A0A6UER4_ACTUT</name>
<feature type="transmembrane region" description="Helical" evidence="2">
    <location>
        <begin position="64"/>
        <end position="83"/>
    </location>
</feature>
<dbReference type="Proteomes" id="UP000054537">
    <property type="component" value="Unassembled WGS sequence"/>
</dbReference>
<organism evidence="3 4">
    <name type="scientific">Actinoplanes utahensis</name>
    <dbReference type="NCBI Taxonomy" id="1869"/>
    <lineage>
        <taxon>Bacteria</taxon>
        <taxon>Bacillati</taxon>
        <taxon>Actinomycetota</taxon>
        <taxon>Actinomycetes</taxon>
        <taxon>Micromonosporales</taxon>
        <taxon>Micromonosporaceae</taxon>
        <taxon>Actinoplanes</taxon>
    </lineage>
</organism>
<feature type="region of interest" description="Disordered" evidence="1">
    <location>
        <begin position="13"/>
        <end position="32"/>
    </location>
</feature>
<evidence type="ECO:0000256" key="2">
    <source>
        <dbReference type="SAM" id="Phobius"/>
    </source>
</evidence>
<keyword evidence="2" id="KW-1133">Transmembrane helix</keyword>
<dbReference type="RefSeq" id="WP_043531733.1">
    <property type="nucleotide sequence ID" value="NZ_BAABKU010000043.1"/>
</dbReference>
<proteinExistence type="predicted"/>
<reference evidence="3 4" key="1">
    <citation type="submission" date="2014-10" db="EMBL/GenBank/DDBJ databases">
        <title>Draft genome sequence of Actinoplanes utahensis NRRL 12052.</title>
        <authorList>
            <person name="Velasco-Bucheli B."/>
            <person name="del Cerro C."/>
            <person name="Hormigo D."/>
            <person name="Garcia J.L."/>
            <person name="Acebal C."/>
            <person name="Arroyo M."/>
            <person name="de la Mata I."/>
        </authorList>
    </citation>
    <scope>NUCLEOTIDE SEQUENCE [LARGE SCALE GENOMIC DNA]</scope>
    <source>
        <strain evidence="3 4">NRRL 12052</strain>
    </source>
</reference>
<sequence length="195" mass="20105">MWDGEQARARLAADGRQAGPLHDRSAGGSGPATGFEAVRDGLELTVVGQGDAVFSEVEQLDSGWMWPLIAAGIVVGAPAGWLVAASAARRRSLPAAVAGVLALAALFPPVWALIDNTVAAIQFAFRPGGDILAVHTVLEPSPYWPGGPAWLSSVWPAGPWINPALAVAGLLLTGLTVVLSRLRSGRPAIAPEVAR</sequence>
<evidence type="ECO:0000313" key="3">
    <source>
        <dbReference type="EMBL" id="KHD73578.1"/>
    </source>
</evidence>
<keyword evidence="4" id="KW-1185">Reference proteome</keyword>
<evidence type="ECO:0000256" key="1">
    <source>
        <dbReference type="SAM" id="MobiDB-lite"/>
    </source>
</evidence>
<feature type="transmembrane region" description="Helical" evidence="2">
    <location>
        <begin position="95"/>
        <end position="114"/>
    </location>
</feature>
<feature type="transmembrane region" description="Helical" evidence="2">
    <location>
        <begin position="160"/>
        <end position="179"/>
    </location>
</feature>
<protein>
    <submittedName>
        <fullName evidence="3">Uncharacterized protein</fullName>
    </submittedName>
</protein>
<dbReference type="EMBL" id="JRTT01000130">
    <property type="protein sequence ID" value="KHD73578.1"/>
    <property type="molecule type" value="Genomic_DNA"/>
</dbReference>
<keyword evidence="2" id="KW-0472">Membrane</keyword>
<dbReference type="STRING" id="1869.MB27_34220"/>